<dbReference type="PROSITE" id="PS51194">
    <property type="entry name" value="HELICASE_CTER"/>
    <property type="match status" value="1"/>
</dbReference>
<reference evidence="3 4" key="1">
    <citation type="submission" date="2020-08" db="EMBL/GenBank/DDBJ databases">
        <title>Sequencing the genomes of 1000 actinobacteria strains.</title>
        <authorList>
            <person name="Klenk H.-P."/>
        </authorList>
    </citation>
    <scope>NUCLEOTIDE SEQUENCE [LARGE SCALE GENOMIC DNA]</scope>
    <source>
        <strain evidence="3 4">DSM 45913</strain>
    </source>
</reference>
<dbReference type="InterPro" id="IPR014001">
    <property type="entry name" value="Helicase_ATP-bd"/>
</dbReference>
<dbReference type="Proteomes" id="UP000583800">
    <property type="component" value="Unassembled WGS sequence"/>
</dbReference>
<dbReference type="InterPro" id="IPR050742">
    <property type="entry name" value="Helicase_Restrict-Modif_Enz"/>
</dbReference>
<dbReference type="EMBL" id="JACHJB010000001">
    <property type="protein sequence ID" value="MBB6345248.1"/>
    <property type="molecule type" value="Genomic_DNA"/>
</dbReference>
<comment type="caution">
    <text evidence="3">The sequence shown here is derived from an EMBL/GenBank/DDBJ whole genome shotgun (WGS) entry which is preliminary data.</text>
</comment>
<dbReference type="Gene3D" id="3.40.50.300">
    <property type="entry name" value="P-loop containing nucleotide triphosphate hydrolases"/>
    <property type="match status" value="2"/>
</dbReference>
<dbReference type="InterPro" id="IPR036890">
    <property type="entry name" value="HATPase_C_sf"/>
</dbReference>
<dbReference type="RefSeq" id="WP_312891496.1">
    <property type="nucleotide sequence ID" value="NZ_JACHJB010000001.1"/>
</dbReference>
<keyword evidence="3" id="KW-0378">Hydrolase</keyword>
<feature type="domain" description="Helicase C-terminal" evidence="2">
    <location>
        <begin position="1402"/>
        <end position="1544"/>
    </location>
</feature>
<evidence type="ECO:0000313" key="4">
    <source>
        <dbReference type="Proteomes" id="UP000583800"/>
    </source>
</evidence>
<dbReference type="GO" id="GO:0016787">
    <property type="term" value="F:hydrolase activity"/>
    <property type="evidence" value="ECO:0007669"/>
    <property type="project" value="InterPro"/>
</dbReference>
<keyword evidence="3" id="KW-0067">ATP-binding</keyword>
<dbReference type="SMART" id="SM00487">
    <property type="entry name" value="DEXDc"/>
    <property type="match status" value="1"/>
</dbReference>
<keyword evidence="3" id="KW-0347">Helicase</keyword>
<proteinExistence type="predicted"/>
<evidence type="ECO:0000313" key="3">
    <source>
        <dbReference type="EMBL" id="MBB6345248.1"/>
    </source>
</evidence>
<feature type="domain" description="Helicase ATP-binding" evidence="1">
    <location>
        <begin position="1159"/>
        <end position="1332"/>
    </location>
</feature>
<name>A0A7X0BZ36_9ACTN</name>
<dbReference type="GO" id="GO:0005524">
    <property type="term" value="F:ATP binding"/>
    <property type="evidence" value="ECO:0007669"/>
    <property type="project" value="InterPro"/>
</dbReference>
<sequence length="1544" mass="171413">MVRNQSARVLETYRIDPGLIQEHANNERRIKEGGYGDRQIYELVQNGADELRDNPGGQIAVVLTTSHLYCANQGSAITPDGADTILRMGVSRKRGGQIGRFGVGVKSVLSVTDVPEFFSAEDDKSFGFDRDWAAERIRTVQPTAAETPVLRMARPLDRDAAAAADPILAELLGWATTVVRLPLKPTAVNRLGRDLTEFPQEFALFSAHVGTVTLQDRRTSKPVVRQISHRAQNGLHDLQVERSGKKAAVDSWRVFSRTHRPSAQALAEAGELHDRPEIDVSWAVPVGRMEGRGRFWAFFPTNYETTLRGIINAPWKTSEDRQNLYNNNSFNHELIKVAAELIVDSLPELSREDDPCAGLDPLPARGKEEPQWAATELVRSIWSAAANRPTIPDQDGVFGTVSTVHLHPDKLRPEWLELWAGHPGRPRNWCHHSVDSGQYRRDKVGYIQAAAGVITRNAKEWLEALLEDKSPQASARAIKIAAEMRRHGHPGATDALKARIVLTESFGLVAPSGRVFRRSGSDGLADNTVYVDERVYAGDPATVLALNELGVHEADYQGRFASVVEQGFSSYSDKDWASFWELSRLAGPAGTLTALKSADIKTEEELKVRTVSGGFRRIRECLLPGRVVPADGSRDAHIAVDVDFHHDDRVILRDLGLLDGPKSGVDPRSEPWFTRYTQTLWEGYCRKLPPSEHRPMHTTMNFDGSSPAGPLEFLCELSEEGRAAFLQQLPDNGLVHHWTMQVGKQVATRKTVVSPLRWMARKHGYLETSRGLKPVTQAVGPELRRYEHVLPVARVSPAVSNMLGLPHALGEVKASTWAQLIEEAATSTDDAFAGRVYALIFEADAQWPEGGETRCRLGSGWRTDIPDGEIAVTADRTQYEALVREQIPALLAPSAEAAGLMREHWRMLAPDDVIQKELRWVEQSEAVPLTDEFPHLKIVKRAQTEGWSLVRCDELEEVIRTPHGARAEVLPSAVQTEERKVLVLRPANDEATLAEIDKVLKLGLGPGGCRGVLERRRQQRNNERIKKAREATDVADKVLHLVGVDALKKGLPQGLLEIDEVERGRPADDRRIATLAHNAHGTDLLRVYRKDIEANLPEAAASFRGDTNSVRLVNDLGLSESYAGTRGETLPPVERVSGPTAFPRLHDYQERLAQKTFDLLTRWEAPRAMLCLPTGAGKTRVAAEAIIRVIKERGLDGKPVLWIAQSEELCEQAVQSWAFVWSKVGPAEQLTINRLWSSREAAANKETVHLVVATDAKLESCLVKPEYGWLRDAALVVIDEAHFSITPRYTDLLKSLGITHRESSRPLIGLTATPYRGFNEIETNRLVERYGRTRLDEGIFGGDPYAELQELGVLARVEHRELKGATIELSEEELKATSGFQRGRLPASVEESLGQDTDRNNMLIREIEALPVDSPVLLFATSVNHAKLMAALLRGRGISAAAIDSATPDSDRRARIEEFRTRKIRVLTNYGVLAQGFDAPATEVVIVARPTYSPNVYQQMIGRGLRGPLNGGKETCLILDVTDNIVNYDKKLAFTGFEYLWSRR</sequence>
<dbReference type="SUPFAM" id="SSF55874">
    <property type="entry name" value="ATPase domain of HSP90 chaperone/DNA topoisomerase II/histidine kinase"/>
    <property type="match status" value="1"/>
</dbReference>
<accession>A0A7X0BZ36</accession>
<dbReference type="InterPro" id="IPR027417">
    <property type="entry name" value="P-loop_NTPase"/>
</dbReference>
<protein>
    <submittedName>
        <fullName evidence="3">Superfamily II DNA or RNA helicase</fullName>
    </submittedName>
</protein>
<dbReference type="SMART" id="SM00490">
    <property type="entry name" value="HELICc"/>
    <property type="match status" value="1"/>
</dbReference>
<dbReference type="GO" id="GO:0004386">
    <property type="term" value="F:helicase activity"/>
    <property type="evidence" value="ECO:0007669"/>
    <property type="project" value="UniProtKB-KW"/>
</dbReference>
<keyword evidence="4" id="KW-1185">Reference proteome</keyword>
<organism evidence="3 4">
    <name type="scientific">Nonomuraea muscovyensis</name>
    <dbReference type="NCBI Taxonomy" id="1124761"/>
    <lineage>
        <taxon>Bacteria</taxon>
        <taxon>Bacillati</taxon>
        <taxon>Actinomycetota</taxon>
        <taxon>Actinomycetes</taxon>
        <taxon>Streptosporangiales</taxon>
        <taxon>Streptosporangiaceae</taxon>
        <taxon>Nonomuraea</taxon>
    </lineage>
</organism>
<dbReference type="Pfam" id="PF04851">
    <property type="entry name" value="ResIII"/>
    <property type="match status" value="1"/>
</dbReference>
<dbReference type="PROSITE" id="PS51192">
    <property type="entry name" value="HELICASE_ATP_BIND_1"/>
    <property type="match status" value="1"/>
</dbReference>
<evidence type="ECO:0000259" key="2">
    <source>
        <dbReference type="PROSITE" id="PS51194"/>
    </source>
</evidence>
<dbReference type="GO" id="GO:0005829">
    <property type="term" value="C:cytosol"/>
    <property type="evidence" value="ECO:0007669"/>
    <property type="project" value="TreeGrafter"/>
</dbReference>
<dbReference type="Pfam" id="PF00271">
    <property type="entry name" value="Helicase_C"/>
    <property type="match status" value="1"/>
</dbReference>
<dbReference type="PANTHER" id="PTHR47396:SF1">
    <property type="entry name" value="ATP-DEPENDENT HELICASE IRC3-RELATED"/>
    <property type="match status" value="1"/>
</dbReference>
<keyword evidence="3" id="KW-0547">Nucleotide-binding</keyword>
<dbReference type="SUPFAM" id="SSF52540">
    <property type="entry name" value="P-loop containing nucleoside triphosphate hydrolases"/>
    <property type="match status" value="1"/>
</dbReference>
<dbReference type="InterPro" id="IPR006935">
    <property type="entry name" value="Helicase/UvrB_N"/>
</dbReference>
<dbReference type="PANTHER" id="PTHR47396">
    <property type="entry name" value="TYPE I RESTRICTION ENZYME ECOKI R PROTEIN"/>
    <property type="match status" value="1"/>
</dbReference>
<dbReference type="NCBIfam" id="NF047352">
    <property type="entry name" value="P_loop_sacsin"/>
    <property type="match status" value="1"/>
</dbReference>
<evidence type="ECO:0000259" key="1">
    <source>
        <dbReference type="PROSITE" id="PS51192"/>
    </source>
</evidence>
<dbReference type="InterPro" id="IPR001650">
    <property type="entry name" value="Helicase_C-like"/>
</dbReference>
<dbReference type="GO" id="GO:0003677">
    <property type="term" value="F:DNA binding"/>
    <property type="evidence" value="ECO:0007669"/>
    <property type="project" value="InterPro"/>
</dbReference>
<gene>
    <name evidence="3" type="ORF">FHU36_001757</name>
</gene>